<keyword evidence="4" id="KW-1185">Reference proteome</keyword>
<gene>
    <name evidence="3" type="ORF">NEMBOFW57_009549</name>
</gene>
<reference evidence="3" key="1">
    <citation type="submission" date="2023-02" db="EMBL/GenBank/DDBJ databases">
        <authorList>
            <person name="Palmer J.M."/>
        </authorList>
    </citation>
    <scope>NUCLEOTIDE SEQUENCE</scope>
    <source>
        <strain evidence="3">FW57</strain>
    </source>
</reference>
<dbReference type="SMART" id="SM00903">
    <property type="entry name" value="Flavin_Reduct"/>
    <property type="match status" value="1"/>
</dbReference>
<dbReference type="SUPFAM" id="SSF50475">
    <property type="entry name" value="FMN-binding split barrel"/>
    <property type="match status" value="1"/>
</dbReference>
<protein>
    <recommendedName>
        <fullName evidence="2">Flavin reductase like domain-containing protein</fullName>
    </recommendedName>
</protein>
<dbReference type="EMBL" id="JAHCVI010000005">
    <property type="protein sequence ID" value="KAG7284934.1"/>
    <property type="molecule type" value="Genomic_DNA"/>
</dbReference>
<dbReference type="GO" id="GO:0010181">
    <property type="term" value="F:FMN binding"/>
    <property type="evidence" value="ECO:0007669"/>
    <property type="project" value="InterPro"/>
</dbReference>
<dbReference type="Pfam" id="PF01613">
    <property type="entry name" value="Flavin_Reduct"/>
    <property type="match status" value="1"/>
</dbReference>
<evidence type="ECO:0000256" key="1">
    <source>
        <dbReference type="SAM" id="MobiDB-lite"/>
    </source>
</evidence>
<evidence type="ECO:0000313" key="4">
    <source>
        <dbReference type="Proteomes" id="UP001197093"/>
    </source>
</evidence>
<feature type="domain" description="Flavin reductase like" evidence="2">
    <location>
        <begin position="19"/>
        <end position="210"/>
    </location>
</feature>
<name>A0AAD4EPL3_9PEZI</name>
<feature type="region of interest" description="Disordered" evidence="1">
    <location>
        <begin position="31"/>
        <end position="62"/>
    </location>
</feature>
<proteinExistence type="predicted"/>
<dbReference type="AlphaFoldDB" id="A0AAD4EPL3"/>
<comment type="caution">
    <text evidence="3">The sequence shown here is derived from an EMBL/GenBank/DDBJ whole genome shotgun (WGS) entry which is preliminary data.</text>
</comment>
<dbReference type="Proteomes" id="UP001197093">
    <property type="component" value="Unassembled WGS sequence"/>
</dbReference>
<dbReference type="InterPro" id="IPR012349">
    <property type="entry name" value="Split_barrel_FMN-bd"/>
</dbReference>
<dbReference type="InterPro" id="IPR002563">
    <property type="entry name" value="Flavin_Rdtase-like_dom"/>
</dbReference>
<evidence type="ECO:0000259" key="2">
    <source>
        <dbReference type="SMART" id="SM00903"/>
    </source>
</evidence>
<evidence type="ECO:0000313" key="3">
    <source>
        <dbReference type="EMBL" id="KAG7284934.1"/>
    </source>
</evidence>
<accession>A0AAD4EPL3</accession>
<dbReference type="PANTHER" id="PTHR43812">
    <property type="entry name" value="BLR2425 PROTEIN"/>
    <property type="match status" value="1"/>
</dbReference>
<sequence>MLYQPGKTPHNLPFDPFKACIVPRPIGWISTTSPLAPPTNDAGQQQQQQQQQAPPSPRHNLAPYSQFAQLNFDPPYILFSANQNPHADSALDCRKDTVRNIEATGKFAWNLATYDLRDAVNISAQQLRPGDDEFVHAGLEKEFTTLLPGDDANPVPMVRASPVRFECVHHSTLRLPGNGPVGSVDVVIGRVVGVHIADGVLDERGRIDVGRVRPIARCGYYEYAVVGEEGTVFEMVVPGADEVLLAGLEGSSQRVEAWTKAKMESS</sequence>
<dbReference type="Gene3D" id="2.30.110.10">
    <property type="entry name" value="Electron Transport, Fmn-binding Protein, Chain A"/>
    <property type="match status" value="1"/>
</dbReference>
<organism evidence="3 4">
    <name type="scientific">Staphylotrichum longicolle</name>
    <dbReference type="NCBI Taxonomy" id="669026"/>
    <lineage>
        <taxon>Eukaryota</taxon>
        <taxon>Fungi</taxon>
        <taxon>Dikarya</taxon>
        <taxon>Ascomycota</taxon>
        <taxon>Pezizomycotina</taxon>
        <taxon>Sordariomycetes</taxon>
        <taxon>Sordariomycetidae</taxon>
        <taxon>Sordariales</taxon>
        <taxon>Chaetomiaceae</taxon>
        <taxon>Staphylotrichum</taxon>
    </lineage>
</organism>
<dbReference type="PANTHER" id="PTHR43812:SF2">
    <property type="entry name" value="FLAVIN REDUCTASE LIKE DOMAIN-CONTAINING PROTEIN"/>
    <property type="match status" value="1"/>
</dbReference>